<keyword evidence="2" id="KW-0560">Oxidoreductase</keyword>
<reference evidence="3 4" key="1">
    <citation type="journal article" date="2024" name="IMA Fungus">
        <title>IMA Genome - F19 : A genome assembly and annotation guide to empower mycologists, including annotated draft genome sequences of Ceratocystis pirilliformis, Diaporthe australafricana, Fusarium ophioides, Paecilomyces lecythidis, and Sporothrix stenoceras.</title>
        <authorList>
            <person name="Aylward J."/>
            <person name="Wilson A.M."/>
            <person name="Visagie C.M."/>
            <person name="Spraker J."/>
            <person name="Barnes I."/>
            <person name="Buitendag C."/>
            <person name="Ceriani C."/>
            <person name="Del Mar Angel L."/>
            <person name="du Plessis D."/>
            <person name="Fuchs T."/>
            <person name="Gasser K."/>
            <person name="Kramer D."/>
            <person name="Li W."/>
            <person name="Munsamy K."/>
            <person name="Piso A."/>
            <person name="Price J.L."/>
            <person name="Sonnekus B."/>
            <person name="Thomas C."/>
            <person name="van der Nest A."/>
            <person name="van Dijk A."/>
            <person name="van Heerden A."/>
            <person name="van Vuuren N."/>
            <person name="Yilmaz N."/>
            <person name="Duong T.A."/>
            <person name="van der Merwe N.A."/>
            <person name="Wingfield M.J."/>
            <person name="Wingfield B.D."/>
        </authorList>
    </citation>
    <scope>NUCLEOTIDE SEQUENCE [LARGE SCALE GENOMIC DNA]</scope>
    <source>
        <strain evidence="3 4">CMW 18300</strain>
    </source>
</reference>
<comment type="caution">
    <text evidence="3">The sequence shown here is derived from an EMBL/GenBank/DDBJ whole genome shotgun (WGS) entry which is preliminary data.</text>
</comment>
<dbReference type="Gene3D" id="3.40.50.720">
    <property type="entry name" value="NAD(P)-binding Rossmann-like Domain"/>
    <property type="match status" value="1"/>
</dbReference>
<organism evidence="3 4">
    <name type="scientific">Diaporthe australafricana</name>
    <dbReference type="NCBI Taxonomy" id="127596"/>
    <lineage>
        <taxon>Eukaryota</taxon>
        <taxon>Fungi</taxon>
        <taxon>Dikarya</taxon>
        <taxon>Ascomycota</taxon>
        <taxon>Pezizomycotina</taxon>
        <taxon>Sordariomycetes</taxon>
        <taxon>Sordariomycetidae</taxon>
        <taxon>Diaporthales</taxon>
        <taxon>Diaporthaceae</taxon>
        <taxon>Diaporthe</taxon>
    </lineage>
</organism>
<dbReference type="PANTHER" id="PTHR24320">
    <property type="entry name" value="RETINOL DEHYDROGENASE"/>
    <property type="match status" value="1"/>
</dbReference>
<dbReference type="PANTHER" id="PTHR24320:SF33">
    <property type="entry name" value="OXIDOREDUCTASE BLI-4, MITOCHONDRIAL-RELATED"/>
    <property type="match status" value="1"/>
</dbReference>
<name>A0ABR3VXW1_9PEZI</name>
<evidence type="ECO:0000313" key="4">
    <source>
        <dbReference type="Proteomes" id="UP001583177"/>
    </source>
</evidence>
<evidence type="ECO:0000313" key="3">
    <source>
        <dbReference type="EMBL" id="KAL1848009.1"/>
    </source>
</evidence>
<evidence type="ECO:0000256" key="1">
    <source>
        <dbReference type="ARBA" id="ARBA00006484"/>
    </source>
</evidence>
<keyword evidence="4" id="KW-1185">Reference proteome</keyword>
<gene>
    <name evidence="3" type="ORF">Daus18300_013730</name>
</gene>
<dbReference type="InterPro" id="IPR002347">
    <property type="entry name" value="SDR_fam"/>
</dbReference>
<sequence length="369" mass="40533">MRTVLRSARKFHIKYNLNPTKPKRINPVAMDNLKATIHENFGATHFLASDGENFSLDQVPDLTEKVAIVTGGSQGIGYGCTRTLLEHNISKLYIISQSADVVADAINSIKEEMGDTVSGKVEWKKCNLADWKAVMRTADEIKATTDRVDILINNAARGIMTAQLTSYGVDEHMTTNHFGHVILTSQLLPIMKETAKSGHTVRIVNLGSNAHQNTPKDTKFATLDEINKDNGPTAQYGRSKLAAMLYARYLATHVTAEHPQILANSVHPGFVDTKATSSDIHEAYPLGGYMMSVALKPFQKSQFEGCVSAMYAATTTDRSGKYICVPARIEEGSELAQSNDLAEQLMKLTDEVIKEKMAAFGGKNSLEFY</sequence>
<dbReference type="EMBL" id="JAWRVE010000227">
    <property type="protein sequence ID" value="KAL1848009.1"/>
    <property type="molecule type" value="Genomic_DNA"/>
</dbReference>
<protein>
    <recommendedName>
        <fullName evidence="5">Retinol dehydrogenase 12</fullName>
    </recommendedName>
</protein>
<evidence type="ECO:0000256" key="2">
    <source>
        <dbReference type="ARBA" id="ARBA00023002"/>
    </source>
</evidence>
<dbReference type="PRINTS" id="PR00081">
    <property type="entry name" value="GDHRDH"/>
</dbReference>
<dbReference type="SUPFAM" id="SSF51735">
    <property type="entry name" value="NAD(P)-binding Rossmann-fold domains"/>
    <property type="match status" value="1"/>
</dbReference>
<dbReference type="InterPro" id="IPR036291">
    <property type="entry name" value="NAD(P)-bd_dom_sf"/>
</dbReference>
<proteinExistence type="inferred from homology"/>
<evidence type="ECO:0008006" key="5">
    <source>
        <dbReference type="Google" id="ProtNLM"/>
    </source>
</evidence>
<dbReference type="Proteomes" id="UP001583177">
    <property type="component" value="Unassembled WGS sequence"/>
</dbReference>
<dbReference type="Pfam" id="PF00106">
    <property type="entry name" value="adh_short"/>
    <property type="match status" value="1"/>
</dbReference>
<comment type="similarity">
    <text evidence="1">Belongs to the short-chain dehydrogenases/reductases (SDR) family.</text>
</comment>
<accession>A0ABR3VXW1</accession>